<name>A0AAD1FMZ5_PHODP</name>
<gene>
    <name evidence="1" type="ORF">PDPUS_1_02059</name>
</gene>
<dbReference type="AlphaFoldDB" id="A0AAD1FMZ5"/>
<protein>
    <submittedName>
        <fullName evidence="1">Uncharacterized protein</fullName>
    </submittedName>
</protein>
<accession>A0AAD1FMZ5</accession>
<dbReference type="Proteomes" id="UP000218676">
    <property type="component" value="Chromosome 1"/>
</dbReference>
<dbReference type="EMBL" id="AP018045">
    <property type="protein sequence ID" value="BAX53433.1"/>
    <property type="molecule type" value="Genomic_DNA"/>
</dbReference>
<sequence length="30" mass="3105">MKKWALLTTAIILGAGSLYVGAQNNGSDPN</sequence>
<evidence type="ECO:0000313" key="1">
    <source>
        <dbReference type="EMBL" id="BAX53433.1"/>
    </source>
</evidence>
<proteinExistence type="predicted"/>
<organism evidence="1 2">
    <name type="scientific">Photobacterium damsela subsp. piscicida</name>
    <name type="common">Pasteurella piscicida</name>
    <dbReference type="NCBI Taxonomy" id="38294"/>
    <lineage>
        <taxon>Bacteria</taxon>
        <taxon>Pseudomonadati</taxon>
        <taxon>Pseudomonadota</taxon>
        <taxon>Gammaproteobacteria</taxon>
        <taxon>Vibrionales</taxon>
        <taxon>Vibrionaceae</taxon>
        <taxon>Photobacterium</taxon>
    </lineage>
</organism>
<reference evidence="2" key="1">
    <citation type="submission" date="2017-05" db="EMBL/GenBank/DDBJ databases">
        <title>Whole genome sequence of fish pathogenic bacteria, Photobacterium damselae subsp. piscicida, strain 91-197, isolated from hybrid striped bass (Morone sp.) in USA.</title>
        <authorList>
            <person name="Teru Y."/>
            <person name="Hikima J."/>
            <person name="Kono T."/>
            <person name="Sakai M."/>
            <person name="Takano T."/>
            <person name="Hawke J.P."/>
            <person name="Takeyama H."/>
            <person name="Aoki T."/>
        </authorList>
    </citation>
    <scope>NUCLEOTIDE SEQUENCE [LARGE SCALE GENOMIC DNA]</scope>
    <source>
        <strain evidence="2">91-197</strain>
    </source>
</reference>
<evidence type="ECO:0000313" key="2">
    <source>
        <dbReference type="Proteomes" id="UP000218676"/>
    </source>
</evidence>